<reference evidence="2" key="1">
    <citation type="submission" date="2016-02" db="EMBL/GenBank/DDBJ databases">
        <title>RNAseq analyses of the midgut from blood- or serum-fed Ixodes ricinus ticks.</title>
        <authorList>
            <person name="Perner J."/>
            <person name="Provaznik J."/>
            <person name="Schrenkova J."/>
            <person name="Urbanova V."/>
            <person name="Ribeiro J.M."/>
            <person name="Kopacek P."/>
        </authorList>
    </citation>
    <scope>NUCLEOTIDE SEQUENCE</scope>
    <source>
        <tissue evidence="2">Gut</tissue>
    </source>
</reference>
<dbReference type="PROSITE" id="PS50878">
    <property type="entry name" value="RT_POL"/>
    <property type="match status" value="1"/>
</dbReference>
<dbReference type="GO" id="GO:0071897">
    <property type="term" value="P:DNA biosynthetic process"/>
    <property type="evidence" value="ECO:0007669"/>
    <property type="project" value="UniProtKB-ARBA"/>
</dbReference>
<proteinExistence type="evidence at transcript level"/>
<protein>
    <submittedName>
        <fullName evidence="2">Putative tick transposon</fullName>
    </submittedName>
</protein>
<dbReference type="EMBL" id="GEFM01002301">
    <property type="protein sequence ID" value="JAP73495.1"/>
    <property type="molecule type" value="mRNA"/>
</dbReference>
<dbReference type="CDD" id="cd01650">
    <property type="entry name" value="RT_nLTR_like"/>
    <property type="match status" value="1"/>
</dbReference>
<dbReference type="InterPro" id="IPR043502">
    <property type="entry name" value="DNA/RNA_pol_sf"/>
</dbReference>
<dbReference type="PANTHER" id="PTHR33395:SF22">
    <property type="entry name" value="REVERSE TRANSCRIPTASE DOMAIN-CONTAINING PROTEIN"/>
    <property type="match status" value="1"/>
</dbReference>
<feature type="non-terminal residue" evidence="2">
    <location>
        <position position="645"/>
    </location>
</feature>
<dbReference type="Gene3D" id="3.60.10.10">
    <property type="entry name" value="Endonuclease/exonuclease/phosphatase"/>
    <property type="match status" value="1"/>
</dbReference>
<dbReference type="SUPFAM" id="SSF56672">
    <property type="entry name" value="DNA/RNA polymerases"/>
    <property type="match status" value="1"/>
</dbReference>
<dbReference type="InterPro" id="IPR036691">
    <property type="entry name" value="Endo/exonu/phosph_ase_sf"/>
</dbReference>
<evidence type="ECO:0000313" key="2">
    <source>
        <dbReference type="EMBL" id="JAP73495.1"/>
    </source>
</evidence>
<dbReference type="GO" id="GO:0031012">
    <property type="term" value="C:extracellular matrix"/>
    <property type="evidence" value="ECO:0007669"/>
    <property type="project" value="TreeGrafter"/>
</dbReference>
<feature type="non-terminal residue" evidence="2">
    <location>
        <position position="1"/>
    </location>
</feature>
<dbReference type="Pfam" id="PF00078">
    <property type="entry name" value="RVT_1"/>
    <property type="match status" value="1"/>
</dbReference>
<dbReference type="PANTHER" id="PTHR33395">
    <property type="entry name" value="TRANSCRIPTASE, PUTATIVE-RELATED-RELATED"/>
    <property type="match status" value="1"/>
</dbReference>
<accession>A0A131Y4U2</accession>
<feature type="domain" description="Reverse transcriptase" evidence="1">
    <location>
        <begin position="377"/>
        <end position="643"/>
    </location>
</feature>
<evidence type="ECO:0000259" key="1">
    <source>
        <dbReference type="PROSITE" id="PS50878"/>
    </source>
</evidence>
<organism evidence="2">
    <name type="scientific">Ixodes ricinus</name>
    <name type="common">Common tick</name>
    <name type="synonym">Acarus ricinus</name>
    <dbReference type="NCBI Taxonomy" id="34613"/>
    <lineage>
        <taxon>Eukaryota</taxon>
        <taxon>Metazoa</taxon>
        <taxon>Ecdysozoa</taxon>
        <taxon>Arthropoda</taxon>
        <taxon>Chelicerata</taxon>
        <taxon>Arachnida</taxon>
        <taxon>Acari</taxon>
        <taxon>Parasitiformes</taxon>
        <taxon>Ixodida</taxon>
        <taxon>Ixodoidea</taxon>
        <taxon>Ixodidae</taxon>
        <taxon>Ixodinae</taxon>
        <taxon>Ixodes</taxon>
    </lineage>
</organism>
<dbReference type="InterPro" id="IPR005135">
    <property type="entry name" value="Endo/exonuclease/phosphatase"/>
</dbReference>
<sequence>LAVGSYYRPPGSNNESLMYLSDILSSIASDYLVLGGDFNLPDVTWRDGQVSDCNSSVLYSTFSHLVSSFGLIQHVTEPTRAVSKRSSTLDLLFCNSQTAISSVTHLPGISDHDIVTARVKCKRVMAVRPCPRKVHFYNQGNYADLADELFDFFAEFEMGSYEMDVDNSWKLFRFKLIALMDTYIPNKVIRPKKRSHKPWIDKNLRRLLHKKQRAYLTHRRTPNAASLARLRNLGKLFKVKLKIAKRIYHSTLSDRLKRSPKEFWKLVKSNKKDQVGIPPIDVSGQTLHDGQEKATCFSKYFQSVFSPFPGSNDCPAMAPTATPLHDMKELVLNSDGLVKLLQSLNPNKSTGPDGIPNRVLRECSGVIAMFLYVLFTKSLSDCTLPSAWKEAYVVPVHKNGHRNKVENYRPISLLSTSSKLMEHVIYTSIVQHLNANNFFTPFQHGFRPGLSCTTQMVEFFHELAHAYDKGLQTDCIFLDFRKAFDLVPHKFILHKLSALKISPNVSGWLVDYLRSRTQAVVINGNLSDSTPFTSGVPQGSVLGPLLFLIFINDIVENVSSSIRLYADDCVMYRAVRDSDGCAALQEDIDRIASWCFTWGMELNVAKCHFVRFTKKQKPVITTYNINSIEINLSLKVKYLGVYFSH</sequence>
<dbReference type="AlphaFoldDB" id="A0A131Y4U2"/>
<name>A0A131Y4U2_IXORI</name>
<dbReference type="GO" id="GO:0003824">
    <property type="term" value="F:catalytic activity"/>
    <property type="evidence" value="ECO:0007669"/>
    <property type="project" value="InterPro"/>
</dbReference>
<dbReference type="Pfam" id="PF14529">
    <property type="entry name" value="Exo_endo_phos_2"/>
    <property type="match status" value="1"/>
</dbReference>
<dbReference type="SUPFAM" id="SSF56219">
    <property type="entry name" value="DNase I-like"/>
    <property type="match status" value="1"/>
</dbReference>
<dbReference type="GO" id="GO:0061343">
    <property type="term" value="P:cell adhesion involved in heart morphogenesis"/>
    <property type="evidence" value="ECO:0007669"/>
    <property type="project" value="TreeGrafter"/>
</dbReference>
<dbReference type="InterPro" id="IPR000477">
    <property type="entry name" value="RT_dom"/>
</dbReference>
<dbReference type="GO" id="GO:0007508">
    <property type="term" value="P:larval heart development"/>
    <property type="evidence" value="ECO:0007669"/>
    <property type="project" value="TreeGrafter"/>
</dbReference>